<dbReference type="InterPro" id="IPR053369">
    <property type="entry name" value="SrfA-induced_signal"/>
</dbReference>
<dbReference type="PANTHER" id="PTHR32256">
    <property type="match status" value="1"/>
</dbReference>
<dbReference type="PANTHER" id="PTHR32256:SF17">
    <property type="entry name" value="EGF-LIKE DOMAIN-CONTAINING PROTEIN"/>
    <property type="match status" value="1"/>
</dbReference>
<proteinExistence type="predicted"/>
<dbReference type="Pfam" id="PF00395">
    <property type="entry name" value="SLH"/>
    <property type="match status" value="1"/>
</dbReference>
<reference evidence="3 4" key="1">
    <citation type="journal article" date="2019" name="Microorganisms">
        <title>Paenibacillus lutrae sp. nov., A Chitinolytic Species Isolated from A River Otter in Castril Natural Park, Granada, Spain.</title>
        <authorList>
            <person name="Rodriguez M."/>
            <person name="Reina J.C."/>
            <person name="Bejar V."/>
            <person name="Llamas I."/>
        </authorList>
    </citation>
    <scope>NUCLEOTIDE SEQUENCE [LARGE SCALE GENOMIC DNA]</scope>
    <source>
        <strain evidence="3 4">N10</strain>
    </source>
</reference>
<dbReference type="OrthoDB" id="2678541at2"/>
<dbReference type="Pfam" id="PF16472">
    <property type="entry name" value="DUF5050"/>
    <property type="match status" value="1"/>
</dbReference>
<protein>
    <submittedName>
        <fullName evidence="3">DUF5050 domain-containing protein</fullName>
    </submittedName>
</protein>
<evidence type="ECO:0000256" key="1">
    <source>
        <dbReference type="SAM" id="SignalP"/>
    </source>
</evidence>
<dbReference type="EMBL" id="RHLK01000015">
    <property type="protein sequence ID" value="MVP01793.1"/>
    <property type="molecule type" value="Genomic_DNA"/>
</dbReference>
<organism evidence="3 4">
    <name type="scientific">Paenibacillus lutrae</name>
    <dbReference type="NCBI Taxonomy" id="2078573"/>
    <lineage>
        <taxon>Bacteria</taxon>
        <taxon>Bacillati</taxon>
        <taxon>Bacillota</taxon>
        <taxon>Bacilli</taxon>
        <taxon>Bacillales</taxon>
        <taxon>Paenibacillaceae</taxon>
        <taxon>Paenibacillus</taxon>
    </lineage>
</organism>
<accession>A0A7X3K124</accession>
<dbReference type="PROSITE" id="PS51272">
    <property type="entry name" value="SLH"/>
    <property type="match status" value="1"/>
</dbReference>
<feature type="signal peptide" evidence="1">
    <location>
        <begin position="1"/>
        <end position="20"/>
    </location>
</feature>
<dbReference type="Proteomes" id="UP000490800">
    <property type="component" value="Unassembled WGS sequence"/>
</dbReference>
<evidence type="ECO:0000259" key="2">
    <source>
        <dbReference type="PROSITE" id="PS51272"/>
    </source>
</evidence>
<feature type="chain" id="PRO_5038392375" evidence="1">
    <location>
        <begin position="21"/>
        <end position="463"/>
    </location>
</feature>
<dbReference type="InterPro" id="IPR032485">
    <property type="entry name" value="LRP1-like_beta_prop"/>
</dbReference>
<keyword evidence="4" id="KW-1185">Reference proteome</keyword>
<dbReference type="InterPro" id="IPR011042">
    <property type="entry name" value="6-blade_b-propeller_TolB-like"/>
</dbReference>
<dbReference type="Gene3D" id="2.120.10.30">
    <property type="entry name" value="TolB, C-terminal domain"/>
    <property type="match status" value="1"/>
</dbReference>
<sequence length="463" mass="51469">MKKWMKMILPAALAVTIATAALPAQEAQASIISSSGWEYYNLNGYADEGDSESGIYKENEATGEVVKLTGEWTTGDIYVAGDWVYYTVMASHDYIGGEGMVPSYMMRIKQDGTGKEQISQEEINTMAVEGDWIVYSAYEATDKHEGNKLMRMKTDGTEVSPFTEDSAVLLVNKDGWIYYINAADEHLYRVKIDGTGKTRLADEYSNILYGTLQIEDDLLLYTGSQDQESGNNASYVIRLDGSGKIKISDEESFLESVDGEWIYYYDMDPELYNFFYTKIKRDGTGKTRLEELAPVDPSTDHAAPAFTDVSGHWAENAIAWAKDWEISSGYPDGTFRPDSNVSEEEFLKMFLAAFGVEDELGDQAVRWSDAYYEFAADRNYPVLGGTSTDAKSRFVTRQSVAEIMAKADGADVLGDRAVQYLLDMGYSEGKNGATVEGYAGQDTLTRAEAIQFIRNAMENGLEI</sequence>
<dbReference type="InterPro" id="IPR001119">
    <property type="entry name" value="SLH_dom"/>
</dbReference>
<evidence type="ECO:0000313" key="4">
    <source>
        <dbReference type="Proteomes" id="UP000490800"/>
    </source>
</evidence>
<dbReference type="AlphaFoldDB" id="A0A7X3K124"/>
<gene>
    <name evidence="3" type="ORF">EDM21_20055</name>
</gene>
<dbReference type="RefSeq" id="WP_157338217.1">
    <property type="nucleotide sequence ID" value="NZ_RHLK01000015.1"/>
</dbReference>
<dbReference type="SUPFAM" id="SSF69304">
    <property type="entry name" value="Tricorn protease N-terminal domain"/>
    <property type="match status" value="1"/>
</dbReference>
<comment type="caution">
    <text evidence="3">The sequence shown here is derived from an EMBL/GenBank/DDBJ whole genome shotgun (WGS) entry which is preliminary data.</text>
</comment>
<name>A0A7X3K124_9BACL</name>
<feature type="domain" description="SLH" evidence="2">
    <location>
        <begin position="301"/>
        <end position="364"/>
    </location>
</feature>
<keyword evidence="1" id="KW-0732">Signal</keyword>
<evidence type="ECO:0000313" key="3">
    <source>
        <dbReference type="EMBL" id="MVP01793.1"/>
    </source>
</evidence>